<dbReference type="SUPFAM" id="SSF52413">
    <property type="entry name" value="UDP-glucose/GDP-mannose dehydrogenase C-terminal domain"/>
    <property type="match status" value="1"/>
</dbReference>
<keyword evidence="2" id="KW-0520">NAD</keyword>
<gene>
    <name evidence="5" type="primary">wecC</name>
    <name evidence="5" type="ORF">FYJ44_04165</name>
</gene>
<keyword evidence="1 5" id="KW-0560">Oxidoreductase</keyword>
<dbReference type="InterPro" id="IPR014027">
    <property type="entry name" value="UDP-Glc/GDP-Man_DH_C"/>
</dbReference>
<protein>
    <submittedName>
        <fullName evidence="5">UDP-N-acetyl-D-mannosamine dehydrogenase</fullName>
        <ecNumber evidence="5">1.1.1.336</ecNumber>
    </submittedName>
</protein>
<proteinExistence type="inferred from homology"/>
<dbReference type="PIRSF" id="PIRSF000124">
    <property type="entry name" value="UDPglc_GDPman_dh"/>
    <property type="match status" value="1"/>
</dbReference>
<dbReference type="PIRSF" id="PIRSF500136">
    <property type="entry name" value="UDP_ManNAc_DH"/>
    <property type="match status" value="1"/>
</dbReference>
<dbReference type="AlphaFoldDB" id="A0A6L5XJ42"/>
<dbReference type="InterPro" id="IPR014026">
    <property type="entry name" value="UDP-Glc/GDP-Man_DH_dimer"/>
</dbReference>
<dbReference type="Proteomes" id="UP000477488">
    <property type="component" value="Unassembled WGS sequence"/>
</dbReference>
<dbReference type="PANTHER" id="PTHR43491">
    <property type="entry name" value="UDP-N-ACETYL-D-MANNOSAMINE DEHYDROGENASE"/>
    <property type="match status" value="1"/>
</dbReference>
<dbReference type="Pfam" id="PF03721">
    <property type="entry name" value="UDPG_MGDP_dh_N"/>
    <property type="match status" value="1"/>
</dbReference>
<dbReference type="SMART" id="SM00984">
    <property type="entry name" value="UDPG_MGDP_dh_C"/>
    <property type="match status" value="1"/>
</dbReference>
<name>A0A6L5XJ42_9BACT</name>
<dbReference type="EC" id="1.1.1.336" evidence="5"/>
<dbReference type="EMBL" id="VUMH01000003">
    <property type="protein sequence ID" value="MSS27255.1"/>
    <property type="molecule type" value="Genomic_DNA"/>
</dbReference>
<sequence length="433" mass="47242">MQQYEKNTLSVCILGLGYIGLPTASLLASKGFRVHGVDINDVLIHDLRHGKCAIYEPALDVLVKSALQSGNLTVNTRPSEADIFIICVPTPFTTGHKPDLRYVKAAATSIAPFLRNGNLVILESTAPVGATEKMARVLAEMRPDLRIGQHSHGDSVPVYVAHCPERVLPGRILHELVENDRIVGGIDQDSTRRGVEFYRSFVSGNVQGTDSRTAEMIKLTENSFRDVNIAFANELSLICEELDLDVWEVIALANRHPRVNILRPGAGVGGHCIAVDPWFLVDSAPQTTRLIRAAREVNDSKPEKIVAHTLDAVAARPDSTVACLGLAFKPDIDDLRESPALLIAEALAKKNINLVICEPHVQHLPPELEGKPNVRKMDLHNCLQKGNIILALVGHKAFAAVDPNALVKKTVIDVCGLWQGERTKRHSHEAGGK</sequence>
<dbReference type="GO" id="GO:0051287">
    <property type="term" value="F:NAD binding"/>
    <property type="evidence" value="ECO:0007669"/>
    <property type="project" value="InterPro"/>
</dbReference>
<dbReference type="SUPFAM" id="SSF51735">
    <property type="entry name" value="NAD(P)-binding Rossmann-fold domains"/>
    <property type="match status" value="1"/>
</dbReference>
<evidence type="ECO:0000259" key="4">
    <source>
        <dbReference type="SMART" id="SM00984"/>
    </source>
</evidence>
<dbReference type="InterPro" id="IPR001732">
    <property type="entry name" value="UDP-Glc/GDP-Man_DH_N"/>
</dbReference>
<dbReference type="InterPro" id="IPR008927">
    <property type="entry name" value="6-PGluconate_DH-like_C_sf"/>
</dbReference>
<dbReference type="GO" id="GO:0000271">
    <property type="term" value="P:polysaccharide biosynthetic process"/>
    <property type="evidence" value="ECO:0007669"/>
    <property type="project" value="InterPro"/>
</dbReference>
<evidence type="ECO:0000313" key="6">
    <source>
        <dbReference type="Proteomes" id="UP000477488"/>
    </source>
</evidence>
<dbReference type="GO" id="GO:0089714">
    <property type="term" value="F:UDP-N-acetyl-D-mannosamine dehydrogenase activity"/>
    <property type="evidence" value="ECO:0007669"/>
    <property type="project" value="UniProtKB-EC"/>
</dbReference>
<dbReference type="GO" id="GO:0016628">
    <property type="term" value="F:oxidoreductase activity, acting on the CH-CH group of donors, NAD or NADP as acceptor"/>
    <property type="evidence" value="ECO:0007669"/>
    <property type="project" value="InterPro"/>
</dbReference>
<dbReference type="Gene3D" id="1.20.5.100">
    <property type="entry name" value="Cytochrome c1, transmembrane anchor, C-terminal"/>
    <property type="match status" value="1"/>
</dbReference>
<evidence type="ECO:0000256" key="1">
    <source>
        <dbReference type="ARBA" id="ARBA00023002"/>
    </source>
</evidence>
<comment type="similarity">
    <text evidence="3">Belongs to the UDP-glucose/GDP-mannose dehydrogenase family.</text>
</comment>
<evidence type="ECO:0000313" key="5">
    <source>
        <dbReference type="EMBL" id="MSS27255.1"/>
    </source>
</evidence>
<comment type="caution">
    <text evidence="5">The sequence shown here is derived from an EMBL/GenBank/DDBJ whole genome shotgun (WGS) entry which is preliminary data.</text>
</comment>
<dbReference type="InterPro" id="IPR036291">
    <property type="entry name" value="NAD(P)-bd_dom_sf"/>
</dbReference>
<dbReference type="InterPro" id="IPR036220">
    <property type="entry name" value="UDP-Glc/GDP-Man_DH_C_sf"/>
</dbReference>
<evidence type="ECO:0000256" key="3">
    <source>
        <dbReference type="PIRNR" id="PIRNR000124"/>
    </source>
</evidence>
<dbReference type="Gene3D" id="3.40.50.720">
    <property type="entry name" value="NAD(P)-binding Rossmann-like Domain"/>
    <property type="match status" value="2"/>
</dbReference>
<reference evidence="5 6" key="1">
    <citation type="submission" date="2019-09" db="EMBL/GenBank/DDBJ databases">
        <title>In-depth cultivation of the pig gut microbiome towards novel bacterial diversity and tailored functional studies.</title>
        <authorList>
            <person name="Wylensek D."/>
            <person name="Hitch T.C.A."/>
            <person name="Clavel T."/>
        </authorList>
    </citation>
    <scope>NUCLEOTIDE SEQUENCE [LARGE SCALE GENOMIC DNA]</scope>
    <source>
        <strain evidence="5 6">PG-178-WT-4</strain>
    </source>
</reference>
<dbReference type="PANTHER" id="PTHR43491:SF1">
    <property type="entry name" value="UDP-N-ACETYL-D-MANNOSAMINE DEHYDROGENASE"/>
    <property type="match status" value="1"/>
</dbReference>
<dbReference type="NCBIfam" id="TIGR03026">
    <property type="entry name" value="NDP-sugDHase"/>
    <property type="match status" value="1"/>
</dbReference>
<feature type="domain" description="UDP-glucose/GDP-mannose dehydrogenase C-terminal" evidence="4">
    <location>
        <begin position="322"/>
        <end position="420"/>
    </location>
</feature>
<dbReference type="Pfam" id="PF00984">
    <property type="entry name" value="UDPG_MGDP_dh"/>
    <property type="match status" value="1"/>
</dbReference>
<evidence type="ECO:0000256" key="2">
    <source>
        <dbReference type="ARBA" id="ARBA00023027"/>
    </source>
</evidence>
<dbReference type="InterPro" id="IPR028359">
    <property type="entry name" value="UDP_ManNAc/GlcNAc_DH"/>
</dbReference>
<dbReference type="Pfam" id="PF03720">
    <property type="entry name" value="UDPG_MGDP_dh_C"/>
    <property type="match status" value="1"/>
</dbReference>
<dbReference type="NCBIfam" id="NF008286">
    <property type="entry name" value="PRK11064.1"/>
    <property type="match status" value="1"/>
</dbReference>
<dbReference type="SUPFAM" id="SSF48179">
    <property type="entry name" value="6-phosphogluconate dehydrogenase C-terminal domain-like"/>
    <property type="match status" value="1"/>
</dbReference>
<organism evidence="5 6">
    <name type="scientific">Desulfovibrio porci</name>
    <dbReference type="NCBI Taxonomy" id="2605782"/>
    <lineage>
        <taxon>Bacteria</taxon>
        <taxon>Pseudomonadati</taxon>
        <taxon>Thermodesulfobacteriota</taxon>
        <taxon>Desulfovibrionia</taxon>
        <taxon>Desulfovibrionales</taxon>
        <taxon>Desulfovibrionaceae</taxon>
        <taxon>Desulfovibrio</taxon>
    </lineage>
</organism>
<keyword evidence="6" id="KW-1185">Reference proteome</keyword>
<accession>A0A6L5XJ42</accession>
<dbReference type="InterPro" id="IPR017476">
    <property type="entry name" value="UDP-Glc/GDP-Man"/>
</dbReference>